<accession>A0A4R3Z5T4</accession>
<name>A0A4R3Z5T4_9GAMM</name>
<keyword evidence="2" id="KW-1185">Reference proteome</keyword>
<gene>
    <name evidence="1" type="ORF">EDC52_101799</name>
</gene>
<sequence>MDKLSLIASGYADNLSRSTNADDIKDNFSFFITNLQSVANSSDTLRSRIDGITKFADENTQKLDSFFLHANKKSPGVIATNKAINEGCKLTDILSAVTQDDADGFKKADNELNKKIAAIKHRLSKHIEGDGSGNDNIFTEDKIQGEIKRFFNRF</sequence>
<evidence type="ECO:0000313" key="1">
    <source>
        <dbReference type="EMBL" id="TCW00449.1"/>
    </source>
</evidence>
<organism evidence="1 2">
    <name type="scientific">Biostraticola tofi</name>
    <dbReference type="NCBI Taxonomy" id="466109"/>
    <lineage>
        <taxon>Bacteria</taxon>
        <taxon>Pseudomonadati</taxon>
        <taxon>Pseudomonadota</taxon>
        <taxon>Gammaproteobacteria</taxon>
        <taxon>Enterobacterales</taxon>
        <taxon>Bruguierivoracaceae</taxon>
        <taxon>Biostraticola</taxon>
    </lineage>
</organism>
<reference evidence="1 2" key="1">
    <citation type="submission" date="2019-03" db="EMBL/GenBank/DDBJ databases">
        <title>Genomic Encyclopedia of Type Strains, Phase IV (KMG-IV): sequencing the most valuable type-strain genomes for metagenomic binning, comparative biology and taxonomic classification.</title>
        <authorList>
            <person name="Goeker M."/>
        </authorList>
    </citation>
    <scope>NUCLEOTIDE SEQUENCE [LARGE SCALE GENOMIC DNA]</scope>
    <source>
        <strain evidence="1 2">DSM 19580</strain>
    </source>
</reference>
<proteinExistence type="predicted"/>
<dbReference type="EMBL" id="SMCR01000001">
    <property type="protein sequence ID" value="TCW00449.1"/>
    <property type="molecule type" value="Genomic_DNA"/>
</dbReference>
<evidence type="ECO:0000313" key="2">
    <source>
        <dbReference type="Proteomes" id="UP000295719"/>
    </source>
</evidence>
<dbReference type="RefSeq" id="WP_131864002.1">
    <property type="nucleotide sequence ID" value="NZ_SMCR01000001.1"/>
</dbReference>
<comment type="caution">
    <text evidence="1">The sequence shown here is derived from an EMBL/GenBank/DDBJ whole genome shotgun (WGS) entry which is preliminary data.</text>
</comment>
<protein>
    <submittedName>
        <fullName evidence="1">Uncharacterized protein</fullName>
    </submittedName>
</protein>
<dbReference type="AlphaFoldDB" id="A0A4R3Z5T4"/>
<dbReference type="Proteomes" id="UP000295719">
    <property type="component" value="Unassembled WGS sequence"/>
</dbReference>